<sequence>MDAVSGGPTYFVSRHHEHPPATLEELLRVSAKPTCVDEKTDGARGRGVKRGPSANDVDGDDDESDSDYEDEDSCDADLDNSDTEVDEWRLHAVEPREGLYLHEMRRQRNRMDEREAQWVRGYIKAQRMWKARTGRSIDEFYIPGSTKTTRTPKRNRPYKILKTATRDQEDEDEEASTSLFTGVTRLESLLLLAAIVFVCLSLGIQLCVSMTVE</sequence>
<dbReference type="HOGENOM" id="CLU_1296621_0_0_1"/>
<proteinExistence type="predicted"/>
<dbReference type="InParanoid" id="H3GQA3"/>
<reference evidence="4" key="1">
    <citation type="journal article" date="2006" name="Science">
        <title>Phytophthora genome sequences uncover evolutionary origins and mechanisms of pathogenesis.</title>
        <authorList>
            <person name="Tyler B.M."/>
            <person name="Tripathy S."/>
            <person name="Zhang X."/>
            <person name="Dehal P."/>
            <person name="Jiang R.H."/>
            <person name="Aerts A."/>
            <person name="Arredondo F.D."/>
            <person name="Baxter L."/>
            <person name="Bensasson D."/>
            <person name="Beynon J.L."/>
            <person name="Chapman J."/>
            <person name="Damasceno C.M."/>
            <person name="Dorrance A.E."/>
            <person name="Dou D."/>
            <person name="Dickerman A.W."/>
            <person name="Dubchak I.L."/>
            <person name="Garbelotto M."/>
            <person name="Gijzen M."/>
            <person name="Gordon S.G."/>
            <person name="Govers F."/>
            <person name="Grunwald N.J."/>
            <person name="Huang W."/>
            <person name="Ivors K.L."/>
            <person name="Jones R.W."/>
            <person name="Kamoun S."/>
            <person name="Krampis K."/>
            <person name="Lamour K.H."/>
            <person name="Lee M.K."/>
            <person name="McDonald W.H."/>
            <person name="Medina M."/>
            <person name="Meijer H.J."/>
            <person name="Nordberg E.K."/>
            <person name="Maclean D.J."/>
            <person name="Ospina-Giraldo M.D."/>
            <person name="Morris P.F."/>
            <person name="Phuntumart V."/>
            <person name="Putnam N.H."/>
            <person name="Rash S."/>
            <person name="Rose J.K."/>
            <person name="Sakihama Y."/>
            <person name="Salamov A.A."/>
            <person name="Savidor A."/>
            <person name="Scheuring C.F."/>
            <person name="Smith B.M."/>
            <person name="Sobral B.W."/>
            <person name="Terry A."/>
            <person name="Torto-Alalibo T.A."/>
            <person name="Win J."/>
            <person name="Xu Z."/>
            <person name="Zhang H."/>
            <person name="Grigoriev I.V."/>
            <person name="Rokhsar D.S."/>
            <person name="Boore J.L."/>
        </authorList>
    </citation>
    <scope>NUCLEOTIDE SEQUENCE [LARGE SCALE GENOMIC DNA]</scope>
    <source>
        <strain evidence="4">Pr102</strain>
    </source>
</reference>
<dbReference type="EnsemblProtists" id="Phyra78960">
    <property type="protein sequence ID" value="Phyra78960"/>
    <property type="gene ID" value="Phyra78960"/>
</dbReference>
<organism evidence="3 4">
    <name type="scientific">Phytophthora ramorum</name>
    <name type="common">Sudden oak death agent</name>
    <dbReference type="NCBI Taxonomy" id="164328"/>
    <lineage>
        <taxon>Eukaryota</taxon>
        <taxon>Sar</taxon>
        <taxon>Stramenopiles</taxon>
        <taxon>Oomycota</taxon>
        <taxon>Peronosporomycetes</taxon>
        <taxon>Peronosporales</taxon>
        <taxon>Peronosporaceae</taxon>
        <taxon>Phytophthora</taxon>
    </lineage>
</organism>
<dbReference type="OMA" id="EWRLHAV"/>
<name>H3GQA3_PHYRM</name>
<keyword evidence="4" id="KW-1185">Reference proteome</keyword>
<keyword evidence="2" id="KW-0812">Transmembrane</keyword>
<dbReference type="AlphaFoldDB" id="H3GQA3"/>
<evidence type="ECO:0000256" key="2">
    <source>
        <dbReference type="SAM" id="Phobius"/>
    </source>
</evidence>
<feature type="compositionally biased region" description="Basic and acidic residues" evidence="1">
    <location>
        <begin position="35"/>
        <end position="44"/>
    </location>
</feature>
<dbReference type="VEuPathDB" id="FungiDB:KRP22_4434"/>
<dbReference type="eggNOG" id="ENOG502RF7B">
    <property type="taxonomic scope" value="Eukaryota"/>
</dbReference>
<keyword evidence="2" id="KW-0472">Membrane</keyword>
<feature type="region of interest" description="Disordered" evidence="1">
    <location>
        <begin position="1"/>
        <end position="81"/>
    </location>
</feature>
<accession>H3GQA3</accession>
<protein>
    <submittedName>
        <fullName evidence="3">Uncharacterized protein</fullName>
    </submittedName>
</protein>
<dbReference type="VEuPathDB" id="FungiDB:KRP23_14589"/>
<dbReference type="Proteomes" id="UP000005238">
    <property type="component" value="Unassembled WGS sequence"/>
</dbReference>
<feature type="compositionally biased region" description="Acidic residues" evidence="1">
    <location>
        <begin position="57"/>
        <end position="81"/>
    </location>
</feature>
<feature type="transmembrane region" description="Helical" evidence="2">
    <location>
        <begin position="189"/>
        <end position="212"/>
    </location>
</feature>
<evidence type="ECO:0000313" key="4">
    <source>
        <dbReference type="Proteomes" id="UP000005238"/>
    </source>
</evidence>
<evidence type="ECO:0000313" key="3">
    <source>
        <dbReference type="EnsemblProtists" id="Phyra78960"/>
    </source>
</evidence>
<reference evidence="3" key="2">
    <citation type="submission" date="2015-06" db="UniProtKB">
        <authorList>
            <consortium name="EnsemblProtists"/>
        </authorList>
    </citation>
    <scope>IDENTIFICATION</scope>
    <source>
        <strain evidence="3">Pr102</strain>
    </source>
</reference>
<evidence type="ECO:0000256" key="1">
    <source>
        <dbReference type="SAM" id="MobiDB-lite"/>
    </source>
</evidence>
<keyword evidence="2" id="KW-1133">Transmembrane helix</keyword>
<dbReference type="EMBL" id="DS566033">
    <property type="status" value="NOT_ANNOTATED_CDS"/>
    <property type="molecule type" value="Genomic_DNA"/>
</dbReference>